<dbReference type="AlphaFoldDB" id="A0A078KYH1"/>
<organism evidence="1 2">
    <name type="scientific">Legionella massiliensis</name>
    <dbReference type="NCBI Taxonomy" id="1034943"/>
    <lineage>
        <taxon>Bacteria</taxon>
        <taxon>Pseudomonadati</taxon>
        <taxon>Pseudomonadota</taxon>
        <taxon>Gammaproteobacteria</taxon>
        <taxon>Legionellales</taxon>
        <taxon>Legionellaceae</taxon>
        <taxon>Legionella</taxon>
    </lineage>
</organism>
<name>A0A078KYH1_9GAMM</name>
<dbReference type="EMBL" id="CCSB01000002">
    <property type="protein sequence ID" value="CDZ77971.1"/>
    <property type="molecule type" value="Genomic_DNA"/>
</dbReference>
<dbReference type="OrthoDB" id="5638855at2"/>
<gene>
    <name evidence="1" type="ORF">BN59_02267</name>
</gene>
<dbReference type="STRING" id="1034943.BN59_02267"/>
<reference evidence="1 2" key="1">
    <citation type="submission" date="2014-06" db="EMBL/GenBank/DDBJ databases">
        <authorList>
            <person name="Urmite Genomes Urmite Genomes"/>
        </authorList>
    </citation>
    <scope>NUCLEOTIDE SEQUENCE [LARGE SCALE GENOMIC DNA]</scope>
</reference>
<proteinExistence type="predicted"/>
<dbReference type="RefSeq" id="WP_043874420.1">
    <property type="nucleotide sequence ID" value="NZ_CCVW01000002.1"/>
</dbReference>
<protein>
    <submittedName>
        <fullName evidence="1">Uncharacterized protein</fullName>
    </submittedName>
</protein>
<keyword evidence="2" id="KW-1185">Reference proteome</keyword>
<sequence length="113" mass="13483">MKYIIEEVHYYHSPGQKPTFSIRWNTGTTDYYNWSTFPENPDLKNYKPWYYRNATGITMFRAPPEWPKRHIQTLNIRNYKADPEVPSSPSVVERLEKAADEICQATDDHCVYY</sequence>
<evidence type="ECO:0000313" key="2">
    <source>
        <dbReference type="Proteomes" id="UP000044071"/>
    </source>
</evidence>
<accession>A0A078KYH1</accession>
<evidence type="ECO:0000313" key="1">
    <source>
        <dbReference type="EMBL" id="CDZ77971.1"/>
    </source>
</evidence>
<dbReference type="Proteomes" id="UP000044071">
    <property type="component" value="Unassembled WGS sequence"/>
</dbReference>